<feature type="chain" id="PRO_5032885084" evidence="12">
    <location>
        <begin position="25"/>
        <end position="876"/>
    </location>
</feature>
<dbReference type="PANTHER" id="PTHR47234:SF2">
    <property type="entry name" value="TONB-DEPENDENT RECEPTOR"/>
    <property type="match status" value="1"/>
</dbReference>
<dbReference type="SUPFAM" id="SSF56935">
    <property type="entry name" value="Porins"/>
    <property type="match status" value="1"/>
</dbReference>
<evidence type="ECO:0000256" key="12">
    <source>
        <dbReference type="SAM" id="SignalP"/>
    </source>
</evidence>
<evidence type="ECO:0000256" key="3">
    <source>
        <dbReference type="ARBA" id="ARBA00022448"/>
    </source>
</evidence>
<evidence type="ECO:0000256" key="4">
    <source>
        <dbReference type="ARBA" id="ARBA00022452"/>
    </source>
</evidence>
<dbReference type="Pfam" id="PF07715">
    <property type="entry name" value="Plug"/>
    <property type="match status" value="1"/>
</dbReference>
<evidence type="ECO:0000256" key="2">
    <source>
        <dbReference type="ARBA" id="ARBA00009810"/>
    </source>
</evidence>
<keyword evidence="7 10" id="KW-0472">Membrane</keyword>
<evidence type="ECO:0000256" key="8">
    <source>
        <dbReference type="ARBA" id="ARBA00023170"/>
    </source>
</evidence>
<dbReference type="PANTHER" id="PTHR47234">
    <property type="match status" value="1"/>
</dbReference>
<name>A0A840MTR0_9PROT</name>
<keyword evidence="6 11" id="KW-0798">TonB box</keyword>
<dbReference type="InterPro" id="IPR000531">
    <property type="entry name" value="Beta-barrel_TonB"/>
</dbReference>
<evidence type="ECO:0000259" key="13">
    <source>
        <dbReference type="Pfam" id="PF00593"/>
    </source>
</evidence>
<gene>
    <name evidence="15" type="ORF">HNQ59_003064</name>
</gene>
<comment type="similarity">
    <text evidence="2 10 11">Belongs to the TonB-dependent receptor family.</text>
</comment>
<evidence type="ECO:0000256" key="10">
    <source>
        <dbReference type="PROSITE-ProRule" id="PRU01360"/>
    </source>
</evidence>
<evidence type="ECO:0000256" key="5">
    <source>
        <dbReference type="ARBA" id="ARBA00022692"/>
    </source>
</evidence>
<dbReference type="InterPro" id="IPR037066">
    <property type="entry name" value="Plug_dom_sf"/>
</dbReference>
<feature type="domain" description="TonB-dependent receptor-like beta-barrel" evidence="13">
    <location>
        <begin position="376"/>
        <end position="841"/>
    </location>
</feature>
<evidence type="ECO:0000313" key="16">
    <source>
        <dbReference type="Proteomes" id="UP000575898"/>
    </source>
</evidence>
<dbReference type="InterPro" id="IPR036942">
    <property type="entry name" value="Beta-barrel_TonB_sf"/>
</dbReference>
<protein>
    <submittedName>
        <fullName evidence="15">Iron complex outermembrane receptor protein</fullName>
    </submittedName>
</protein>
<evidence type="ECO:0000256" key="9">
    <source>
        <dbReference type="ARBA" id="ARBA00023237"/>
    </source>
</evidence>
<accession>A0A840MTR0</accession>
<keyword evidence="8 15" id="KW-0675">Receptor</keyword>
<keyword evidence="9 10" id="KW-0998">Cell outer membrane</keyword>
<dbReference type="CDD" id="cd01347">
    <property type="entry name" value="ligand_gated_channel"/>
    <property type="match status" value="1"/>
</dbReference>
<dbReference type="RefSeq" id="WP_184041118.1">
    <property type="nucleotide sequence ID" value="NZ_JACHHY010000020.1"/>
</dbReference>
<proteinExistence type="inferred from homology"/>
<keyword evidence="3 10" id="KW-0813">Transport</keyword>
<dbReference type="Gene3D" id="2.40.170.20">
    <property type="entry name" value="TonB-dependent receptor, beta-barrel domain"/>
    <property type="match status" value="1"/>
</dbReference>
<evidence type="ECO:0000256" key="11">
    <source>
        <dbReference type="RuleBase" id="RU003357"/>
    </source>
</evidence>
<keyword evidence="16" id="KW-1185">Reference proteome</keyword>
<dbReference type="InterPro" id="IPR012910">
    <property type="entry name" value="Plug_dom"/>
</dbReference>
<dbReference type="Pfam" id="PF00593">
    <property type="entry name" value="TonB_dep_Rec_b-barrel"/>
    <property type="match status" value="1"/>
</dbReference>
<feature type="domain" description="TonB-dependent receptor plug" evidence="14">
    <location>
        <begin position="46"/>
        <end position="162"/>
    </location>
</feature>
<reference evidence="15 16" key="1">
    <citation type="submission" date="2020-08" db="EMBL/GenBank/DDBJ databases">
        <title>Genomic Encyclopedia of Type Strains, Phase IV (KMG-IV): sequencing the most valuable type-strain genomes for metagenomic binning, comparative biology and taxonomic classification.</title>
        <authorList>
            <person name="Goeker M."/>
        </authorList>
    </citation>
    <scope>NUCLEOTIDE SEQUENCE [LARGE SCALE GENOMIC DNA]</scope>
    <source>
        <strain evidence="15 16">DSM 27165</strain>
    </source>
</reference>
<sequence length="876" mass="96868">MRLKPISLALATAGLLTASYQTLADDAPKKAERIEVVGSSIKRINKEGPAPVVTIKRAEIEKTGATTVVELLGQLPVVSGFFTGDDNGSYAVGAAAASMRGLGSKNVLVLLNGRRIANYAFALGADITFVDLNSLPVSAIEQVEILKDGASAIYGSDAVAGVINFKTRRNYQGFEASVGTGATLDGDTQELSTNLTGGFGNLEEDGRNLLVTVDAYHREPTFSKKHTLTKSADRRKYGGADGRATNIFPGSFMRFDEAPFREAMPGCPADRIATDDRGDTYCRYESADFAQLQPRATRTTVAALYNQKLGSDTQLFAELALNRNVTDYDTGYRSIETGTSHMLAPGDAAYRSEINGITNSKRLQVFRAVYEAGISSNKTTSDMSRGLIGIRSTFGNWDLESALYYSKNKITSIDYKQLLKDKVLDAYFNGGYDPFAAWNPDELVRPLLTDVHREATSEIRVADVKMSNGELFKLGEGSVGFAWGASTSKEKMADIPDAQLAANNIENWGGTRSEGDRKLHSIYGEFSLTPIKQLEIQLAARHDRYSDFGGTTNPKLAMLFKPSDQVLVRGGITTSFKAPTLPQLYMKETKSFNAGVADWVRCRPLKLTKAQCVYFPEEKLVGNKDLQAEKSKNMSFGIALQPTQNLYASLDWFRILQRDTVQLLDAQYMLDNEDKDPALARLIERDPRNKALEARFPGLERGRLFRMLRPYRNVGRTDVEGYDLELRYDISLGEWGKLTLRDDFNNLLHLEQSTVEDGPTSNRVGGYDTPRWRNAFTITYSNKAWDGSLKAKTVARTLDVSDPRFVDPSLDGQVGAYTIFDANFNYRGIRSLTLNAGIKNLFNKTPPFLINLDSFAGATTDRIGRIFYANARYQFK</sequence>
<keyword evidence="5 10" id="KW-0812">Transmembrane</keyword>
<keyword evidence="12" id="KW-0732">Signal</keyword>
<dbReference type="Gene3D" id="2.170.130.10">
    <property type="entry name" value="TonB-dependent receptor, plug domain"/>
    <property type="match status" value="1"/>
</dbReference>
<dbReference type="PROSITE" id="PS52016">
    <property type="entry name" value="TONB_DEPENDENT_REC_3"/>
    <property type="match status" value="1"/>
</dbReference>
<comment type="caution">
    <text evidence="15">The sequence shown here is derived from an EMBL/GenBank/DDBJ whole genome shotgun (WGS) entry which is preliminary data.</text>
</comment>
<dbReference type="AlphaFoldDB" id="A0A840MTR0"/>
<evidence type="ECO:0000256" key="6">
    <source>
        <dbReference type="ARBA" id="ARBA00023077"/>
    </source>
</evidence>
<keyword evidence="4 10" id="KW-1134">Transmembrane beta strand</keyword>
<evidence type="ECO:0000256" key="1">
    <source>
        <dbReference type="ARBA" id="ARBA00004571"/>
    </source>
</evidence>
<evidence type="ECO:0000256" key="7">
    <source>
        <dbReference type="ARBA" id="ARBA00023136"/>
    </source>
</evidence>
<evidence type="ECO:0000313" key="15">
    <source>
        <dbReference type="EMBL" id="MBB5019756.1"/>
    </source>
</evidence>
<dbReference type="InterPro" id="IPR039426">
    <property type="entry name" value="TonB-dep_rcpt-like"/>
</dbReference>
<evidence type="ECO:0000259" key="14">
    <source>
        <dbReference type="Pfam" id="PF07715"/>
    </source>
</evidence>
<organism evidence="15 16">
    <name type="scientific">Chitinivorax tropicus</name>
    <dbReference type="NCBI Taxonomy" id="714531"/>
    <lineage>
        <taxon>Bacteria</taxon>
        <taxon>Pseudomonadati</taxon>
        <taxon>Pseudomonadota</taxon>
        <taxon>Betaproteobacteria</taxon>
        <taxon>Chitinivorax</taxon>
    </lineage>
</organism>
<dbReference type="Proteomes" id="UP000575898">
    <property type="component" value="Unassembled WGS sequence"/>
</dbReference>
<feature type="signal peptide" evidence="12">
    <location>
        <begin position="1"/>
        <end position="24"/>
    </location>
</feature>
<comment type="subcellular location">
    <subcellularLocation>
        <location evidence="1 10">Cell outer membrane</location>
        <topology evidence="1 10">Multi-pass membrane protein</topology>
    </subcellularLocation>
</comment>
<dbReference type="EMBL" id="JACHHY010000020">
    <property type="protein sequence ID" value="MBB5019756.1"/>
    <property type="molecule type" value="Genomic_DNA"/>
</dbReference>
<dbReference type="GO" id="GO:0009279">
    <property type="term" value="C:cell outer membrane"/>
    <property type="evidence" value="ECO:0007669"/>
    <property type="project" value="UniProtKB-SubCell"/>
</dbReference>